<dbReference type="Pfam" id="PF06904">
    <property type="entry name" value="Extensin-like_C"/>
    <property type="match status" value="1"/>
</dbReference>
<evidence type="ECO:0000259" key="2">
    <source>
        <dbReference type="Pfam" id="PF06904"/>
    </source>
</evidence>
<dbReference type="KEGG" id="psin:CAK95_01830"/>
<evidence type="ECO:0000313" key="4">
    <source>
        <dbReference type="Proteomes" id="UP000194137"/>
    </source>
</evidence>
<dbReference type="OrthoDB" id="9809788at2"/>
<proteinExistence type="predicted"/>
<dbReference type="AlphaFoldDB" id="A0A1W6ZKP4"/>
<protein>
    <recommendedName>
        <fullName evidence="2">Extensin-like C-terminal domain-containing protein</fullName>
    </recommendedName>
</protein>
<evidence type="ECO:0000256" key="1">
    <source>
        <dbReference type="SAM" id="MobiDB-lite"/>
    </source>
</evidence>
<evidence type="ECO:0000313" key="3">
    <source>
        <dbReference type="EMBL" id="ARP97956.1"/>
    </source>
</evidence>
<name>A0A1W6ZKP4_9HYPH</name>
<dbReference type="InterPro" id="IPR009683">
    <property type="entry name" value="Extensin-like_C"/>
</dbReference>
<feature type="domain" description="Extensin-like C-terminal" evidence="2">
    <location>
        <begin position="268"/>
        <end position="408"/>
    </location>
</feature>
<reference evidence="3 4" key="1">
    <citation type="submission" date="2017-05" db="EMBL/GenBank/DDBJ databases">
        <title>Full genome sequence of Pseudorhodoplanes sinuspersici.</title>
        <authorList>
            <person name="Dastgheib S.M.M."/>
            <person name="Shavandi M."/>
            <person name="Tirandaz H."/>
        </authorList>
    </citation>
    <scope>NUCLEOTIDE SEQUENCE [LARGE SCALE GENOMIC DNA]</scope>
    <source>
        <strain evidence="3 4">RIPI110</strain>
    </source>
</reference>
<sequence length="479" mass="51498">MWRVLRNHWRLCVGLSCVLALAGCAGHYLMQRDPWRKEAELACLKSGAVKESGTIVRIEPINGPGMCGADFPMKVAALGDSPMLSYSGDLRPPGDVPNAGSSNGGAQRWPVTNEPRYTPPPSPQQVYPGEQQYSNPMRPAPVQRQPLSSNAGAPMPITPPSGGGIYDRAGPPDAQSDHTRSGSASLQDDYMRAGSPDAQPDYGRVPSTGSRRSSVYDAPPPLDHEPVRTRRATASAMPRQPAQPPFRGMPSQASAPMSVPLGGAVAAVGPVEIKPAATLACPIVSALDRWILDSVQPAAQRWFRQPVTEIRQISAYSCRGMNGQRGARISEHAFGNALDIASFVLADGRRITVKNGWKGSPEEQGFLRDVQGAACDQFNTVLAPGSNRFHYDHIHVDLMRRASGHKICNPDQIPGDVVAARVAKERGYAWRPDPGVTGSVGKTRRASLNGGPKKKSKVRNILSADDDDWIEDDGPRPAH</sequence>
<accession>A0A1W6ZKP4</accession>
<keyword evidence="4" id="KW-1185">Reference proteome</keyword>
<gene>
    <name evidence="3" type="ORF">CAK95_01830</name>
</gene>
<dbReference type="EMBL" id="CP021112">
    <property type="protein sequence ID" value="ARP97956.1"/>
    <property type="molecule type" value="Genomic_DNA"/>
</dbReference>
<organism evidence="3 4">
    <name type="scientific">Pseudorhodoplanes sinuspersici</name>
    <dbReference type="NCBI Taxonomy" id="1235591"/>
    <lineage>
        <taxon>Bacteria</taxon>
        <taxon>Pseudomonadati</taxon>
        <taxon>Pseudomonadota</taxon>
        <taxon>Alphaproteobacteria</taxon>
        <taxon>Hyphomicrobiales</taxon>
        <taxon>Pseudorhodoplanes</taxon>
    </lineage>
</organism>
<feature type="region of interest" description="Disordered" evidence="1">
    <location>
        <begin position="86"/>
        <end position="254"/>
    </location>
</feature>
<dbReference type="PROSITE" id="PS51257">
    <property type="entry name" value="PROKAR_LIPOPROTEIN"/>
    <property type="match status" value="1"/>
</dbReference>
<feature type="region of interest" description="Disordered" evidence="1">
    <location>
        <begin position="430"/>
        <end position="479"/>
    </location>
</feature>
<dbReference type="STRING" id="1235591.CAK95_01830"/>
<dbReference type="Proteomes" id="UP000194137">
    <property type="component" value="Chromosome"/>
</dbReference>